<gene>
    <name evidence="2" type="ORF">C4D60_Mb07t03520</name>
</gene>
<comment type="caution">
    <text evidence="2">The sequence shown here is derived from an EMBL/GenBank/DDBJ whole genome shotgun (WGS) entry which is preliminary data.</text>
</comment>
<dbReference type="EMBL" id="PYDT01000005">
    <property type="protein sequence ID" value="THU59573.1"/>
    <property type="molecule type" value="Genomic_DNA"/>
</dbReference>
<feature type="region of interest" description="Disordered" evidence="1">
    <location>
        <begin position="79"/>
        <end position="98"/>
    </location>
</feature>
<dbReference type="AlphaFoldDB" id="A0A4S8JCN7"/>
<feature type="region of interest" description="Disordered" evidence="1">
    <location>
        <begin position="27"/>
        <end position="65"/>
    </location>
</feature>
<evidence type="ECO:0000256" key="1">
    <source>
        <dbReference type="SAM" id="MobiDB-lite"/>
    </source>
</evidence>
<reference evidence="2 3" key="1">
    <citation type="journal article" date="2019" name="Nat. Plants">
        <title>Genome sequencing of Musa balbisiana reveals subgenome evolution and function divergence in polyploid bananas.</title>
        <authorList>
            <person name="Yao X."/>
        </authorList>
    </citation>
    <scope>NUCLEOTIDE SEQUENCE [LARGE SCALE GENOMIC DNA]</scope>
    <source>
        <strain evidence="3">cv. DH-PKW</strain>
        <tissue evidence="2">Leaves</tissue>
    </source>
</reference>
<name>A0A4S8JCN7_MUSBA</name>
<protein>
    <submittedName>
        <fullName evidence="2">Uncharacterized protein</fullName>
    </submittedName>
</protein>
<dbReference type="STRING" id="52838.A0A4S8JCN7"/>
<keyword evidence="3" id="KW-1185">Reference proteome</keyword>
<dbReference type="Proteomes" id="UP000317650">
    <property type="component" value="Chromosome 7"/>
</dbReference>
<accession>A0A4S8JCN7</accession>
<sequence length="262" mass="29065">MNSFPTAATTQPLLEDDFSFYISFFQDDSAAPPASPPTSISDMPKGRRRREAGASASGEERRKKRKTIANLLTSIAAIDAQDESERRESDEDSRRELSLLEENHHRKAEVMLDYYSRLEDNFSALDDDADTLRSKRVRVAASAVAAAAAAASASDCKARLVVPNDRKNSVSRDVKLNLSERWMRTSLLMCVSAQLLKGYGSSFGAVATLIVLTLVCEVLPKELGSTQPSQDVGIIWPKKRYKVVVKRAPHFLRRRSEESIVS</sequence>
<evidence type="ECO:0000313" key="2">
    <source>
        <dbReference type="EMBL" id="THU59573.1"/>
    </source>
</evidence>
<feature type="compositionally biased region" description="Basic and acidic residues" evidence="1">
    <location>
        <begin position="83"/>
        <end position="98"/>
    </location>
</feature>
<feature type="compositionally biased region" description="Low complexity" evidence="1">
    <location>
        <begin position="27"/>
        <end position="42"/>
    </location>
</feature>
<evidence type="ECO:0000313" key="3">
    <source>
        <dbReference type="Proteomes" id="UP000317650"/>
    </source>
</evidence>
<organism evidence="2 3">
    <name type="scientific">Musa balbisiana</name>
    <name type="common">Banana</name>
    <dbReference type="NCBI Taxonomy" id="52838"/>
    <lineage>
        <taxon>Eukaryota</taxon>
        <taxon>Viridiplantae</taxon>
        <taxon>Streptophyta</taxon>
        <taxon>Embryophyta</taxon>
        <taxon>Tracheophyta</taxon>
        <taxon>Spermatophyta</taxon>
        <taxon>Magnoliopsida</taxon>
        <taxon>Liliopsida</taxon>
        <taxon>Zingiberales</taxon>
        <taxon>Musaceae</taxon>
        <taxon>Musa</taxon>
    </lineage>
</organism>
<proteinExistence type="predicted"/>